<dbReference type="InterPro" id="IPR006162">
    <property type="entry name" value="Ppantetheine_attach_site"/>
</dbReference>
<dbReference type="InterPro" id="IPR009081">
    <property type="entry name" value="PP-bd_ACP"/>
</dbReference>
<gene>
    <name evidence="5" type="ORF">GA0070608_0667</name>
    <name evidence="6" type="ORF">OIE14_06060</name>
</gene>
<reference evidence="5 7" key="1">
    <citation type="submission" date="2016-06" db="EMBL/GenBank/DDBJ databases">
        <authorList>
            <person name="Kjaerup R.B."/>
            <person name="Dalgaard T.S."/>
            <person name="Juul-Madsen H.R."/>
        </authorList>
    </citation>
    <scope>NUCLEOTIDE SEQUENCE [LARGE SCALE GENOMIC DNA]</scope>
    <source>
        <strain evidence="5 7">DSM 43363</strain>
    </source>
</reference>
<dbReference type="Gene3D" id="3.30.559.30">
    <property type="entry name" value="Nonribosomal peptide synthetase, condensation domain"/>
    <property type="match status" value="1"/>
</dbReference>
<dbReference type="EMBL" id="FMIC01000002">
    <property type="protein sequence ID" value="SCL50282.1"/>
    <property type="molecule type" value="Genomic_DNA"/>
</dbReference>
<dbReference type="InterPro" id="IPR042099">
    <property type="entry name" value="ANL_N_sf"/>
</dbReference>
<dbReference type="PANTHER" id="PTHR45527">
    <property type="entry name" value="NONRIBOSOMAL PEPTIDE SYNTHETASE"/>
    <property type="match status" value="1"/>
</dbReference>
<dbReference type="SUPFAM" id="SSF52777">
    <property type="entry name" value="CoA-dependent acyltransferases"/>
    <property type="match status" value="2"/>
</dbReference>
<evidence type="ECO:0000256" key="3">
    <source>
        <dbReference type="ARBA" id="ARBA00022553"/>
    </source>
</evidence>
<feature type="domain" description="Carrier" evidence="4">
    <location>
        <begin position="914"/>
        <end position="989"/>
    </location>
</feature>
<dbReference type="InterPro" id="IPR001242">
    <property type="entry name" value="Condensation_dom"/>
</dbReference>
<evidence type="ECO:0000313" key="5">
    <source>
        <dbReference type="EMBL" id="SCL50282.1"/>
    </source>
</evidence>
<dbReference type="PROSITE" id="PS50075">
    <property type="entry name" value="CARRIER"/>
    <property type="match status" value="1"/>
</dbReference>
<dbReference type="SUPFAM" id="SSF47336">
    <property type="entry name" value="ACP-like"/>
    <property type="match status" value="1"/>
</dbReference>
<dbReference type="GO" id="GO:0043041">
    <property type="term" value="P:amino acid activation for nonribosomal peptide biosynthetic process"/>
    <property type="evidence" value="ECO:0007669"/>
    <property type="project" value="TreeGrafter"/>
</dbReference>
<dbReference type="Gene3D" id="1.10.1200.10">
    <property type="entry name" value="ACP-like"/>
    <property type="match status" value="1"/>
</dbReference>
<dbReference type="PANTHER" id="PTHR45527:SF1">
    <property type="entry name" value="FATTY ACID SYNTHASE"/>
    <property type="match status" value="1"/>
</dbReference>
<evidence type="ECO:0000313" key="7">
    <source>
        <dbReference type="Proteomes" id="UP000199343"/>
    </source>
</evidence>
<dbReference type="OrthoDB" id="2472181at2"/>
<sequence>MTIAASRKEAAMWLLERLVPDTGVNNVAVAFEVAGRIDRELFPAALRAVLARHEVLRTVFRSDDATLTREVLAPDRVDVPVLEIPAGDDGRDADLTAFAAEPFVIDGRPLVRAGVHAGADRDVCCVVVHHLNFDAMSTTILLRELLVAYETVAAGRRPDDAPVAALAERTPDERSVAYWRKNLDGLRPAESGLWCARPPVGAPSLRARTVHHELSAPARAVVRRFQRELRASEAVVLLAAYSLLLAQHGAGSDVVIGTPVNVRDQRGMNAIGYHANLVPLRVRLDPEADFRAVVKQTRSTFLEAISHADVPLEQVSPAVLGDAPSSWRSSFFRHLFNYVPGTVDASRTLTGMPVRHVMVENGYSRFDLEFFIMPGEDGTTVRAAFCVDAFDAADVGLLLQRYDALLVRLGDELDRPVAQLSRRGPSDLALPASPPRTAATTSVLDAVHATVAANPDLVAVRDDTDAVTYGQLWSAAVATRDLVAASGGSTVAVLAPRGAQLAAAWLGVWLAGARCVLLDPTQPIPDLAARLADSGAAPVLAAEGLPVPGAARIPAITDEIRADAPAGPDLDAVAYLAYQPDAPAPLAVTVTHRALADAVARLAERVTTGPAVTSWLSSSATDAALTELLVALTTGGRVVVAPEEARTDGHALGELVRRHGVQVVQAPPAVWREVVEQAGARLAGRAVLVGHEPLPRPLAAQLHATGCTLHHGYTTPGVAGYAALGGGWDGAGVLPAARVFVTEPGTGHELGIGVRGELCVAGDALAAGYHGRPELTAARFGEHPTHGRFHRTGDLARLLPDGQVDVVGPLSAQVRVAGQRIHLRDIESVFAAHPDVEAVAAVGSAVDGPDVTVVVFVESRKPDVADRLREHARAALPLTPELVVLDQLPVTVAGTVDRAALVARAATRALADVDPPDETTVALVGIWTEMLDRPGLHADSNFFASGGHSLLGAQLVQRVRTDLEMPVQLADLFANPTPRQLAEHLQNAFWDDDEDDD</sequence>
<dbReference type="Proteomes" id="UP000199343">
    <property type="component" value="Unassembled WGS sequence"/>
</dbReference>
<dbReference type="GO" id="GO:0008610">
    <property type="term" value="P:lipid biosynthetic process"/>
    <property type="evidence" value="ECO:0007669"/>
    <property type="project" value="UniProtKB-ARBA"/>
</dbReference>
<dbReference type="InterPro" id="IPR023213">
    <property type="entry name" value="CAT-like_dom_sf"/>
</dbReference>
<dbReference type="Proteomes" id="UP001334804">
    <property type="component" value="Chromosome"/>
</dbReference>
<dbReference type="InterPro" id="IPR045851">
    <property type="entry name" value="AMP-bd_C_sf"/>
</dbReference>
<proteinExistence type="predicted"/>
<dbReference type="SUPFAM" id="SSF56801">
    <property type="entry name" value="Acetyl-CoA synthetase-like"/>
    <property type="match status" value="1"/>
</dbReference>
<dbReference type="InterPro" id="IPR036736">
    <property type="entry name" value="ACP-like_sf"/>
</dbReference>
<dbReference type="GO" id="GO:0005737">
    <property type="term" value="C:cytoplasm"/>
    <property type="evidence" value="ECO:0007669"/>
    <property type="project" value="TreeGrafter"/>
</dbReference>
<evidence type="ECO:0000256" key="1">
    <source>
        <dbReference type="ARBA" id="ARBA00001957"/>
    </source>
</evidence>
<dbReference type="GO" id="GO:0044550">
    <property type="term" value="P:secondary metabolite biosynthetic process"/>
    <property type="evidence" value="ECO:0007669"/>
    <property type="project" value="TreeGrafter"/>
</dbReference>
<dbReference type="Pfam" id="PF00501">
    <property type="entry name" value="AMP-binding"/>
    <property type="match status" value="2"/>
</dbReference>
<evidence type="ECO:0000313" key="8">
    <source>
        <dbReference type="Proteomes" id="UP001334804"/>
    </source>
</evidence>
<comment type="cofactor">
    <cofactor evidence="1">
        <name>pantetheine 4'-phosphate</name>
        <dbReference type="ChEBI" id="CHEBI:47942"/>
    </cofactor>
</comment>
<dbReference type="Gene3D" id="3.30.559.10">
    <property type="entry name" value="Chloramphenicol acetyltransferase-like domain"/>
    <property type="match status" value="1"/>
</dbReference>
<dbReference type="Pfam" id="PF00668">
    <property type="entry name" value="Condensation"/>
    <property type="match status" value="1"/>
</dbReference>
<reference evidence="6 8" key="2">
    <citation type="submission" date="2022-10" db="EMBL/GenBank/DDBJ databases">
        <title>The complete genomes of actinobacterial strains from the NBC collection.</title>
        <authorList>
            <person name="Joergensen T.S."/>
            <person name="Alvarez Arevalo M."/>
            <person name="Sterndorff E.B."/>
            <person name="Faurdal D."/>
            <person name="Vuksanovic O."/>
            <person name="Mourched A.-S."/>
            <person name="Charusanti P."/>
            <person name="Shaw S."/>
            <person name="Blin K."/>
            <person name="Weber T."/>
        </authorList>
    </citation>
    <scope>NUCLEOTIDE SEQUENCE [LARGE SCALE GENOMIC DNA]</scope>
    <source>
        <strain evidence="6 8">NBC 01809</strain>
    </source>
</reference>
<evidence type="ECO:0000313" key="6">
    <source>
        <dbReference type="EMBL" id="WSA33611.1"/>
    </source>
</evidence>
<organism evidence="5 7">
    <name type="scientific">Micromonospora peucetia</name>
    <dbReference type="NCBI Taxonomy" id="47871"/>
    <lineage>
        <taxon>Bacteria</taxon>
        <taxon>Bacillati</taxon>
        <taxon>Actinomycetota</taxon>
        <taxon>Actinomycetes</taxon>
        <taxon>Micromonosporales</taxon>
        <taxon>Micromonosporaceae</taxon>
        <taxon>Micromonospora</taxon>
    </lineage>
</organism>
<dbReference type="RefSeq" id="WP_091621412.1">
    <property type="nucleotide sequence ID" value="NZ_CP109071.1"/>
</dbReference>
<keyword evidence="3" id="KW-0597">Phosphoprotein</keyword>
<keyword evidence="2" id="KW-0596">Phosphopantetheine</keyword>
<dbReference type="InterPro" id="IPR000873">
    <property type="entry name" value="AMP-dep_synth/lig_dom"/>
</dbReference>
<dbReference type="EMBL" id="CP109071">
    <property type="protein sequence ID" value="WSA33611.1"/>
    <property type="molecule type" value="Genomic_DNA"/>
</dbReference>
<protein>
    <submittedName>
        <fullName evidence="6">Condensation domain-containing protein</fullName>
    </submittedName>
    <submittedName>
        <fullName evidence="5">Non-ribosomal peptide synthetase component F</fullName>
    </submittedName>
</protein>
<accession>A0A1C6U8E0</accession>
<dbReference type="AlphaFoldDB" id="A0A1C6U8E0"/>
<evidence type="ECO:0000256" key="2">
    <source>
        <dbReference type="ARBA" id="ARBA00022450"/>
    </source>
</evidence>
<name>A0A1C6U8E0_9ACTN</name>
<dbReference type="GO" id="GO:0003824">
    <property type="term" value="F:catalytic activity"/>
    <property type="evidence" value="ECO:0007669"/>
    <property type="project" value="InterPro"/>
</dbReference>
<dbReference type="Gene3D" id="3.40.50.12780">
    <property type="entry name" value="N-terminal domain of ligase-like"/>
    <property type="match status" value="1"/>
</dbReference>
<dbReference type="GO" id="GO:0031177">
    <property type="term" value="F:phosphopantetheine binding"/>
    <property type="evidence" value="ECO:0007669"/>
    <property type="project" value="InterPro"/>
</dbReference>
<keyword evidence="8" id="KW-1185">Reference proteome</keyword>
<dbReference type="PROSITE" id="PS00012">
    <property type="entry name" value="PHOSPHOPANTETHEINE"/>
    <property type="match status" value="1"/>
</dbReference>
<dbReference type="Pfam" id="PF00550">
    <property type="entry name" value="PP-binding"/>
    <property type="match status" value="1"/>
</dbReference>
<dbReference type="InterPro" id="IPR020806">
    <property type="entry name" value="PKS_PP-bd"/>
</dbReference>
<dbReference type="STRING" id="47871.GA0070608_0667"/>
<dbReference type="Gene3D" id="3.30.300.30">
    <property type="match status" value="1"/>
</dbReference>
<evidence type="ECO:0000259" key="4">
    <source>
        <dbReference type="PROSITE" id="PS50075"/>
    </source>
</evidence>
<dbReference type="SMART" id="SM00823">
    <property type="entry name" value="PKS_PP"/>
    <property type="match status" value="1"/>
</dbReference>